<sequence>MDLEDSLQNRLYRVKITSFCYFNSVLSSGVGVDMPTIDSVDKNGNVGTIPSGIKQNITHLHSMYCWKKIVGGFHVSK</sequence>
<dbReference type="Proteomes" id="UP000013523">
    <property type="component" value="Chromosome"/>
</dbReference>
<evidence type="ECO:0000313" key="2">
    <source>
        <dbReference type="Proteomes" id="UP000013523"/>
    </source>
</evidence>
<dbReference type="HOGENOM" id="CLU_2631941_0_0_9"/>
<dbReference type="EMBL" id="CP003261">
    <property type="protein sequence ID" value="AGK97551.1"/>
    <property type="molecule type" value="Genomic_DNA"/>
</dbReference>
<reference evidence="1 2" key="1">
    <citation type="submission" date="2012-01" db="EMBL/GenBank/DDBJ databases">
        <title>Complete sequence of chromosome of Clostridium pasteurianum BC1.</title>
        <authorList>
            <consortium name="US DOE Joint Genome Institute"/>
            <person name="Lucas S."/>
            <person name="Han J."/>
            <person name="Lapidus A."/>
            <person name="Cheng J.-F."/>
            <person name="Goodwin L."/>
            <person name="Pitluck S."/>
            <person name="Peters L."/>
            <person name="Mikhailova N."/>
            <person name="Teshima H."/>
            <person name="Detter J.C."/>
            <person name="Han C."/>
            <person name="Tapia R."/>
            <person name="Land M."/>
            <person name="Hauser L."/>
            <person name="Kyrpides N."/>
            <person name="Ivanova N."/>
            <person name="Pagani I."/>
            <person name="Dunn J."/>
            <person name="Taghavi S."/>
            <person name="Francis A."/>
            <person name="van der Lelie D."/>
            <person name="Woyke T."/>
        </authorList>
    </citation>
    <scope>NUCLEOTIDE SEQUENCE [LARGE SCALE GENOMIC DNA]</scope>
    <source>
        <strain evidence="1 2">BC1</strain>
    </source>
</reference>
<dbReference type="STRING" id="86416.Clopa_2703"/>
<name>R4K784_CLOPA</name>
<keyword evidence="2" id="KW-1185">Reference proteome</keyword>
<organism evidence="1 2">
    <name type="scientific">Clostridium pasteurianum BC1</name>
    <dbReference type="NCBI Taxonomy" id="86416"/>
    <lineage>
        <taxon>Bacteria</taxon>
        <taxon>Bacillati</taxon>
        <taxon>Bacillota</taxon>
        <taxon>Clostridia</taxon>
        <taxon>Eubacteriales</taxon>
        <taxon>Clostridiaceae</taxon>
        <taxon>Clostridium</taxon>
    </lineage>
</organism>
<accession>R4K784</accession>
<dbReference type="KEGG" id="cpas:Clopa_2703"/>
<dbReference type="PATRIC" id="fig|86416.3.peg.2693"/>
<evidence type="ECO:0000313" key="1">
    <source>
        <dbReference type="EMBL" id="AGK97551.1"/>
    </source>
</evidence>
<proteinExistence type="predicted"/>
<gene>
    <name evidence="1" type="ORF">Clopa_2703</name>
</gene>
<protein>
    <submittedName>
        <fullName evidence="1">Uncharacterized protein</fullName>
    </submittedName>
</protein>
<dbReference type="RefSeq" id="WP_015615848.1">
    <property type="nucleotide sequence ID" value="NC_021182.1"/>
</dbReference>
<dbReference type="AlphaFoldDB" id="R4K784"/>